<dbReference type="EMBL" id="JOJR01000124">
    <property type="protein sequence ID" value="RCN44601.1"/>
    <property type="molecule type" value="Genomic_DNA"/>
</dbReference>
<gene>
    <name evidence="2" type="ORF">ANCCAN_09351</name>
</gene>
<protein>
    <submittedName>
        <fullName evidence="2">Uncharacterized protein</fullName>
    </submittedName>
</protein>
<dbReference type="OrthoDB" id="5800970at2759"/>
<evidence type="ECO:0000256" key="1">
    <source>
        <dbReference type="SAM" id="SignalP"/>
    </source>
</evidence>
<proteinExistence type="predicted"/>
<keyword evidence="1" id="KW-0732">Signal</keyword>
<organism evidence="2 3">
    <name type="scientific">Ancylostoma caninum</name>
    <name type="common">Dog hookworm</name>
    <dbReference type="NCBI Taxonomy" id="29170"/>
    <lineage>
        <taxon>Eukaryota</taxon>
        <taxon>Metazoa</taxon>
        <taxon>Ecdysozoa</taxon>
        <taxon>Nematoda</taxon>
        <taxon>Chromadorea</taxon>
        <taxon>Rhabditida</taxon>
        <taxon>Rhabditina</taxon>
        <taxon>Rhabditomorpha</taxon>
        <taxon>Strongyloidea</taxon>
        <taxon>Ancylostomatidae</taxon>
        <taxon>Ancylostomatinae</taxon>
        <taxon>Ancylostoma</taxon>
    </lineage>
</organism>
<evidence type="ECO:0000313" key="2">
    <source>
        <dbReference type="EMBL" id="RCN44601.1"/>
    </source>
</evidence>
<name>A0A368GJN4_ANCCA</name>
<accession>A0A368GJN4</accession>
<keyword evidence="3" id="KW-1185">Reference proteome</keyword>
<evidence type="ECO:0000313" key="3">
    <source>
        <dbReference type="Proteomes" id="UP000252519"/>
    </source>
</evidence>
<comment type="caution">
    <text evidence="2">The sequence shown here is derived from an EMBL/GenBank/DDBJ whole genome shotgun (WGS) entry which is preliminary data.</text>
</comment>
<dbReference type="Proteomes" id="UP000252519">
    <property type="component" value="Unassembled WGS sequence"/>
</dbReference>
<reference evidence="2 3" key="1">
    <citation type="submission" date="2014-10" db="EMBL/GenBank/DDBJ databases">
        <title>Draft genome of the hookworm Ancylostoma caninum.</title>
        <authorList>
            <person name="Mitreva M."/>
        </authorList>
    </citation>
    <scope>NUCLEOTIDE SEQUENCE [LARGE SCALE GENOMIC DNA]</scope>
    <source>
        <strain evidence="2 3">Baltimore</strain>
    </source>
</reference>
<dbReference type="AlphaFoldDB" id="A0A368GJN4"/>
<feature type="signal peptide" evidence="1">
    <location>
        <begin position="1"/>
        <end position="18"/>
    </location>
</feature>
<feature type="chain" id="PRO_5017074556" evidence="1">
    <location>
        <begin position="19"/>
        <end position="76"/>
    </location>
</feature>
<sequence>MHLRTLIVGLLLVTMVNTQQFFNPWEGLKLLPQFPTQAPQYVDYYKSYGYETDDKGNVWTGNDAAKIMIIAKSSYP</sequence>